<dbReference type="Gene3D" id="1.10.10.10">
    <property type="entry name" value="Winged helix-like DNA-binding domain superfamily/Winged helix DNA-binding domain"/>
    <property type="match status" value="1"/>
</dbReference>
<comment type="caution">
    <text evidence="16">The sequence shown here is derived from an EMBL/GenBank/DDBJ whole genome shotgun (WGS) entry which is preliminary data.</text>
</comment>
<dbReference type="SUPFAM" id="SSF51306">
    <property type="entry name" value="LexA/Signal peptidase"/>
    <property type="match status" value="1"/>
</dbReference>
<keyword evidence="3 12" id="KW-0235">DNA replication</keyword>
<dbReference type="GO" id="GO:0006281">
    <property type="term" value="P:DNA repair"/>
    <property type="evidence" value="ECO:0007669"/>
    <property type="project" value="UniProtKB-UniRule"/>
</dbReference>
<keyword evidence="5 12" id="KW-0378">Hydrolase</keyword>
<evidence type="ECO:0000256" key="1">
    <source>
        <dbReference type="ARBA" id="ARBA00007484"/>
    </source>
</evidence>
<comment type="function">
    <text evidence="12">Represses a number of genes involved in the response to DNA damage (SOS response), including recA and lexA. In the presence of single-stranded DNA, RecA interacts with LexA causing an autocatalytic cleavage which disrupts the DNA-binding part of LexA, leading to derepression of the SOS regulon and eventually DNA repair.</text>
</comment>
<keyword evidence="9 12" id="KW-0804">Transcription</keyword>
<reference evidence="16 17" key="1">
    <citation type="journal article" date="2017" name="ISME J.">
        <title>Energy and carbon metabolisms in a deep terrestrial subsurface fluid microbial community.</title>
        <authorList>
            <person name="Momper L."/>
            <person name="Jungbluth S.P."/>
            <person name="Lee M.D."/>
            <person name="Amend J.P."/>
        </authorList>
    </citation>
    <scope>NUCLEOTIDE SEQUENCE [LARGE SCALE GENOMIC DNA]</scope>
    <source>
        <strain evidence="16">SURF_17</strain>
    </source>
</reference>
<accession>A0A419F1L6</accession>
<dbReference type="InterPro" id="IPR050077">
    <property type="entry name" value="LexA_repressor"/>
</dbReference>
<name>A0A419F1L6_9BACT</name>
<proteinExistence type="inferred from homology"/>
<dbReference type="FunFam" id="2.10.109.10:FF:000001">
    <property type="entry name" value="LexA repressor"/>
    <property type="match status" value="1"/>
</dbReference>
<dbReference type="GO" id="GO:0009432">
    <property type="term" value="P:SOS response"/>
    <property type="evidence" value="ECO:0007669"/>
    <property type="project" value="UniProtKB-UniRule"/>
</dbReference>
<evidence type="ECO:0000256" key="8">
    <source>
        <dbReference type="ARBA" id="ARBA00023125"/>
    </source>
</evidence>
<dbReference type="InterPro" id="IPR015927">
    <property type="entry name" value="Peptidase_S24_S26A/B/C"/>
</dbReference>
<dbReference type="SUPFAM" id="SSF46785">
    <property type="entry name" value="Winged helix' DNA-binding domain"/>
    <property type="match status" value="1"/>
</dbReference>
<dbReference type="CDD" id="cd06529">
    <property type="entry name" value="S24_LexA-like"/>
    <property type="match status" value="1"/>
</dbReference>
<dbReference type="InterPro" id="IPR006197">
    <property type="entry name" value="Peptidase_S24_LexA"/>
</dbReference>
<dbReference type="GO" id="GO:0006260">
    <property type="term" value="P:DNA replication"/>
    <property type="evidence" value="ECO:0007669"/>
    <property type="project" value="UniProtKB-UniRule"/>
</dbReference>
<feature type="active site" description="For autocatalytic cleavage activity" evidence="12">
    <location>
        <position position="122"/>
    </location>
</feature>
<evidence type="ECO:0000256" key="12">
    <source>
        <dbReference type="HAMAP-Rule" id="MF_00015"/>
    </source>
</evidence>
<feature type="site" description="Cleavage; by autolysis" evidence="12">
    <location>
        <begin position="87"/>
        <end position="88"/>
    </location>
</feature>
<comment type="catalytic activity">
    <reaction evidence="12">
        <text>Hydrolysis of Ala-|-Gly bond in repressor LexA.</text>
        <dbReference type="EC" id="3.4.21.88"/>
    </reaction>
</comment>
<dbReference type="EMBL" id="QZKI01000054">
    <property type="protein sequence ID" value="RJP71847.1"/>
    <property type="molecule type" value="Genomic_DNA"/>
</dbReference>
<dbReference type="GO" id="GO:0045892">
    <property type="term" value="P:negative regulation of DNA-templated transcription"/>
    <property type="evidence" value="ECO:0007669"/>
    <property type="project" value="UniProtKB-UniRule"/>
</dbReference>
<dbReference type="InterPro" id="IPR006200">
    <property type="entry name" value="LexA"/>
</dbReference>
<organism evidence="16 17">
    <name type="scientific">Candidatus Abyssobacteria bacterium SURF_17</name>
    <dbReference type="NCBI Taxonomy" id="2093361"/>
    <lineage>
        <taxon>Bacteria</taxon>
        <taxon>Pseudomonadati</taxon>
        <taxon>Candidatus Hydrogenedentota</taxon>
        <taxon>Candidatus Abyssobacteria</taxon>
    </lineage>
</organism>
<dbReference type="InterPro" id="IPR036286">
    <property type="entry name" value="LexA/Signal_pep-like_sf"/>
</dbReference>
<evidence type="ECO:0000256" key="4">
    <source>
        <dbReference type="ARBA" id="ARBA00022763"/>
    </source>
</evidence>
<keyword evidence="4 12" id="KW-0227">DNA damage</keyword>
<evidence type="ECO:0000313" key="16">
    <source>
        <dbReference type="EMBL" id="RJP71847.1"/>
    </source>
</evidence>
<dbReference type="AlphaFoldDB" id="A0A419F1L6"/>
<evidence type="ECO:0000256" key="3">
    <source>
        <dbReference type="ARBA" id="ARBA00022705"/>
    </source>
</evidence>
<dbReference type="PANTHER" id="PTHR33516:SF2">
    <property type="entry name" value="LEXA REPRESSOR-RELATED"/>
    <property type="match status" value="1"/>
</dbReference>
<dbReference type="HAMAP" id="MF_00015">
    <property type="entry name" value="LexA"/>
    <property type="match status" value="1"/>
</dbReference>
<comment type="subunit">
    <text evidence="12">Homodimer.</text>
</comment>
<feature type="domain" description="Peptidase S24/S26A/S26B/S26C" evidence="14">
    <location>
        <begin position="80"/>
        <end position="196"/>
    </location>
</feature>
<sequence>MRTQLTARQKEVLEFVKDFINDNGYPPTMREICSRFGFLPRAATNHVDALVRKGYLSKKPLKSRSLGIVGARRQSLREVPIVGRVAAGEPILAVENIEGALMLPEGWAEGKDCFLLRVEGDSMVDAHICSGDYVLVKRQPTAESGDIVVALLDDEATVKRFVVEDERILLKPENKRMKPIVVKKGGGSLRIIGKVVGVWRKI</sequence>
<evidence type="ECO:0000256" key="10">
    <source>
        <dbReference type="ARBA" id="ARBA00023204"/>
    </source>
</evidence>
<comment type="caution">
    <text evidence="12">Lacks conserved residue(s) required for the propagation of feature annotation.</text>
</comment>
<protein>
    <recommendedName>
        <fullName evidence="12">LexA repressor</fullName>
        <ecNumber evidence="12">3.4.21.88</ecNumber>
    </recommendedName>
</protein>
<dbReference type="InterPro" id="IPR039418">
    <property type="entry name" value="LexA-like"/>
</dbReference>
<feature type="domain" description="LexA repressor DNA-binding" evidence="15">
    <location>
        <begin position="3"/>
        <end position="64"/>
    </location>
</feature>
<dbReference type="PANTHER" id="PTHR33516">
    <property type="entry name" value="LEXA REPRESSOR"/>
    <property type="match status" value="1"/>
</dbReference>
<feature type="active site" description="For autocatalytic cleavage activity" evidence="12">
    <location>
        <position position="159"/>
    </location>
</feature>
<evidence type="ECO:0000256" key="11">
    <source>
        <dbReference type="ARBA" id="ARBA00023236"/>
    </source>
</evidence>
<keyword evidence="8 12" id="KW-0238">DNA-binding</keyword>
<dbReference type="Gene3D" id="2.10.109.10">
    <property type="entry name" value="Umud Fragment, subunit A"/>
    <property type="match status" value="1"/>
</dbReference>
<dbReference type="NCBIfam" id="TIGR00498">
    <property type="entry name" value="lexA"/>
    <property type="match status" value="1"/>
</dbReference>
<dbReference type="InterPro" id="IPR006199">
    <property type="entry name" value="LexA_DNA-bd_dom"/>
</dbReference>
<keyword evidence="2 12" id="KW-0678">Repressor</keyword>
<evidence type="ECO:0000259" key="15">
    <source>
        <dbReference type="Pfam" id="PF01726"/>
    </source>
</evidence>
<keyword evidence="7 12" id="KW-0805">Transcription regulation</keyword>
<evidence type="ECO:0000256" key="9">
    <source>
        <dbReference type="ARBA" id="ARBA00023163"/>
    </source>
</evidence>
<evidence type="ECO:0000256" key="5">
    <source>
        <dbReference type="ARBA" id="ARBA00022801"/>
    </source>
</evidence>
<evidence type="ECO:0000256" key="7">
    <source>
        <dbReference type="ARBA" id="ARBA00023015"/>
    </source>
</evidence>
<keyword evidence="11 12" id="KW-0742">SOS response</keyword>
<dbReference type="GO" id="GO:0004252">
    <property type="term" value="F:serine-type endopeptidase activity"/>
    <property type="evidence" value="ECO:0007669"/>
    <property type="project" value="UniProtKB-UniRule"/>
</dbReference>
<dbReference type="EC" id="3.4.21.88" evidence="12"/>
<dbReference type="GO" id="GO:0003677">
    <property type="term" value="F:DNA binding"/>
    <property type="evidence" value="ECO:0007669"/>
    <property type="project" value="UniProtKB-UniRule"/>
</dbReference>
<dbReference type="PRINTS" id="PR00726">
    <property type="entry name" value="LEXASERPTASE"/>
</dbReference>
<dbReference type="Pfam" id="PF01726">
    <property type="entry name" value="LexA_DNA_bind"/>
    <property type="match status" value="1"/>
</dbReference>
<evidence type="ECO:0000256" key="6">
    <source>
        <dbReference type="ARBA" id="ARBA00022813"/>
    </source>
</evidence>
<dbReference type="GO" id="GO:0006508">
    <property type="term" value="P:proteolysis"/>
    <property type="evidence" value="ECO:0007669"/>
    <property type="project" value="InterPro"/>
</dbReference>
<evidence type="ECO:0000256" key="13">
    <source>
        <dbReference type="RuleBase" id="RU003991"/>
    </source>
</evidence>
<keyword evidence="10 12" id="KW-0234">DNA repair</keyword>
<dbReference type="Proteomes" id="UP000285961">
    <property type="component" value="Unassembled WGS sequence"/>
</dbReference>
<keyword evidence="6 12" id="KW-0068">Autocatalytic cleavage</keyword>
<comment type="similarity">
    <text evidence="1 12 13">Belongs to the peptidase S24 family.</text>
</comment>
<evidence type="ECO:0000259" key="14">
    <source>
        <dbReference type="Pfam" id="PF00717"/>
    </source>
</evidence>
<evidence type="ECO:0000313" key="17">
    <source>
        <dbReference type="Proteomes" id="UP000285961"/>
    </source>
</evidence>
<dbReference type="InterPro" id="IPR036390">
    <property type="entry name" value="WH_DNA-bd_sf"/>
</dbReference>
<dbReference type="InterPro" id="IPR036388">
    <property type="entry name" value="WH-like_DNA-bd_sf"/>
</dbReference>
<evidence type="ECO:0000256" key="2">
    <source>
        <dbReference type="ARBA" id="ARBA00022491"/>
    </source>
</evidence>
<dbReference type="Pfam" id="PF00717">
    <property type="entry name" value="Peptidase_S24"/>
    <property type="match status" value="1"/>
</dbReference>
<gene>
    <name evidence="12 16" type="primary">lexA</name>
    <name evidence="16" type="ORF">C4532_06980</name>
</gene>